<dbReference type="AlphaFoldDB" id="A0AAE0NLN3"/>
<keyword evidence="3" id="KW-1185">Reference proteome</keyword>
<sequence length="214" mass="23430">MASVIRPRNTTRFLDTAGRGANHGRHVSKRSPQRCLGCQVRSDPLVIRCPWKPRGGFEKRHAWMQSSSSLYLKSLPGVTERHKYTDGGNMAGGHSINATRVLHTTRSTNSKKTNMKEQREATKIGWPICSLVATGFPSFRHLRNTLRTSKRTTPPGAASLSNRNGSIRSGGEGSGVERREGFVILGRAFPLPALCPDSAGDLLSTSLPWTLLLV</sequence>
<reference evidence="2" key="1">
    <citation type="journal article" date="2023" name="Mol. Phylogenet. Evol.">
        <title>Genome-scale phylogeny and comparative genomics of the fungal order Sordariales.</title>
        <authorList>
            <person name="Hensen N."/>
            <person name="Bonometti L."/>
            <person name="Westerberg I."/>
            <person name="Brannstrom I.O."/>
            <person name="Guillou S."/>
            <person name="Cros-Aarteil S."/>
            <person name="Calhoun S."/>
            <person name="Haridas S."/>
            <person name="Kuo A."/>
            <person name="Mondo S."/>
            <person name="Pangilinan J."/>
            <person name="Riley R."/>
            <person name="LaButti K."/>
            <person name="Andreopoulos B."/>
            <person name="Lipzen A."/>
            <person name="Chen C."/>
            <person name="Yan M."/>
            <person name="Daum C."/>
            <person name="Ng V."/>
            <person name="Clum A."/>
            <person name="Steindorff A."/>
            <person name="Ohm R.A."/>
            <person name="Martin F."/>
            <person name="Silar P."/>
            <person name="Natvig D.O."/>
            <person name="Lalanne C."/>
            <person name="Gautier V."/>
            <person name="Ament-Velasquez S.L."/>
            <person name="Kruys A."/>
            <person name="Hutchinson M.I."/>
            <person name="Powell A.J."/>
            <person name="Barry K."/>
            <person name="Miller A.N."/>
            <person name="Grigoriev I.V."/>
            <person name="Debuchy R."/>
            <person name="Gladieux P."/>
            <person name="Hiltunen Thoren M."/>
            <person name="Johannesson H."/>
        </authorList>
    </citation>
    <scope>NUCLEOTIDE SEQUENCE</scope>
    <source>
        <strain evidence="2">CBS 958.72</strain>
    </source>
</reference>
<dbReference type="EMBL" id="JAULSN010000001">
    <property type="protein sequence ID" value="KAK3383821.1"/>
    <property type="molecule type" value="Genomic_DNA"/>
</dbReference>
<evidence type="ECO:0000256" key="1">
    <source>
        <dbReference type="SAM" id="MobiDB-lite"/>
    </source>
</evidence>
<name>A0AAE0NLN3_9PEZI</name>
<evidence type="ECO:0000313" key="3">
    <source>
        <dbReference type="Proteomes" id="UP001287356"/>
    </source>
</evidence>
<protein>
    <submittedName>
        <fullName evidence="2">Uncharacterized protein</fullName>
    </submittedName>
</protein>
<gene>
    <name evidence="2" type="ORF">B0T24DRAFT_63896</name>
</gene>
<evidence type="ECO:0000313" key="2">
    <source>
        <dbReference type="EMBL" id="KAK3383821.1"/>
    </source>
</evidence>
<proteinExistence type="predicted"/>
<feature type="region of interest" description="Disordered" evidence="1">
    <location>
        <begin position="146"/>
        <end position="175"/>
    </location>
</feature>
<feature type="region of interest" description="Disordered" evidence="1">
    <location>
        <begin position="1"/>
        <end position="29"/>
    </location>
</feature>
<organism evidence="2 3">
    <name type="scientific">Lasiosphaeria ovina</name>
    <dbReference type="NCBI Taxonomy" id="92902"/>
    <lineage>
        <taxon>Eukaryota</taxon>
        <taxon>Fungi</taxon>
        <taxon>Dikarya</taxon>
        <taxon>Ascomycota</taxon>
        <taxon>Pezizomycotina</taxon>
        <taxon>Sordariomycetes</taxon>
        <taxon>Sordariomycetidae</taxon>
        <taxon>Sordariales</taxon>
        <taxon>Lasiosphaeriaceae</taxon>
        <taxon>Lasiosphaeria</taxon>
    </lineage>
</organism>
<reference evidence="2" key="2">
    <citation type="submission" date="2023-06" db="EMBL/GenBank/DDBJ databases">
        <authorList>
            <consortium name="Lawrence Berkeley National Laboratory"/>
            <person name="Haridas S."/>
            <person name="Hensen N."/>
            <person name="Bonometti L."/>
            <person name="Westerberg I."/>
            <person name="Brannstrom I.O."/>
            <person name="Guillou S."/>
            <person name="Cros-Aarteil S."/>
            <person name="Calhoun S."/>
            <person name="Kuo A."/>
            <person name="Mondo S."/>
            <person name="Pangilinan J."/>
            <person name="Riley R."/>
            <person name="Labutti K."/>
            <person name="Andreopoulos B."/>
            <person name="Lipzen A."/>
            <person name="Chen C."/>
            <person name="Yanf M."/>
            <person name="Daum C."/>
            <person name="Ng V."/>
            <person name="Clum A."/>
            <person name="Steindorff A."/>
            <person name="Ohm R."/>
            <person name="Martin F."/>
            <person name="Silar P."/>
            <person name="Natvig D."/>
            <person name="Lalanne C."/>
            <person name="Gautier V."/>
            <person name="Ament-Velasquez S.L."/>
            <person name="Kruys A."/>
            <person name="Hutchinson M.I."/>
            <person name="Powell A.J."/>
            <person name="Barry K."/>
            <person name="Miller A.N."/>
            <person name="Grigoriev I.V."/>
            <person name="Debuchy R."/>
            <person name="Gladieux P."/>
            <person name="Thoren M.H."/>
            <person name="Johannesson H."/>
        </authorList>
    </citation>
    <scope>NUCLEOTIDE SEQUENCE</scope>
    <source>
        <strain evidence="2">CBS 958.72</strain>
    </source>
</reference>
<comment type="caution">
    <text evidence="2">The sequence shown here is derived from an EMBL/GenBank/DDBJ whole genome shotgun (WGS) entry which is preliminary data.</text>
</comment>
<dbReference type="Proteomes" id="UP001287356">
    <property type="component" value="Unassembled WGS sequence"/>
</dbReference>
<accession>A0AAE0NLN3</accession>